<keyword evidence="1" id="KW-0812">Transmembrane</keyword>
<keyword evidence="2" id="KW-0732">Signal</keyword>
<reference evidence="3" key="2">
    <citation type="submission" date="2021-04" db="EMBL/GenBank/DDBJ databases">
        <authorList>
            <person name="Gilroy R."/>
        </authorList>
    </citation>
    <scope>NUCLEOTIDE SEQUENCE</scope>
    <source>
        <strain evidence="3">3204</strain>
    </source>
</reference>
<name>A0A9D1ZMG9_9LACO</name>
<feature type="chain" id="PRO_5038996763" description="Cobalt transporter" evidence="2">
    <location>
        <begin position="26"/>
        <end position="98"/>
    </location>
</feature>
<dbReference type="AlphaFoldDB" id="A0A9D1ZMG9"/>
<organism evidence="3 4">
    <name type="scientific">Candidatus Companilactobacillus pullicola</name>
    <dbReference type="NCBI Taxonomy" id="2838523"/>
    <lineage>
        <taxon>Bacteria</taxon>
        <taxon>Bacillati</taxon>
        <taxon>Bacillota</taxon>
        <taxon>Bacilli</taxon>
        <taxon>Lactobacillales</taxon>
        <taxon>Lactobacillaceae</taxon>
        <taxon>Companilactobacillus</taxon>
    </lineage>
</organism>
<feature type="transmembrane region" description="Helical" evidence="1">
    <location>
        <begin position="70"/>
        <end position="89"/>
    </location>
</feature>
<keyword evidence="1" id="KW-0472">Membrane</keyword>
<evidence type="ECO:0000313" key="3">
    <source>
        <dbReference type="EMBL" id="HIY92066.1"/>
    </source>
</evidence>
<keyword evidence="1" id="KW-1133">Transmembrane helix</keyword>
<evidence type="ECO:0000256" key="2">
    <source>
        <dbReference type="SAM" id="SignalP"/>
    </source>
</evidence>
<gene>
    <name evidence="3" type="ORF">H9820_03860</name>
</gene>
<reference evidence="3" key="1">
    <citation type="journal article" date="2021" name="PeerJ">
        <title>Extensive microbial diversity within the chicken gut microbiome revealed by metagenomics and culture.</title>
        <authorList>
            <person name="Gilroy R."/>
            <person name="Ravi A."/>
            <person name="Getino M."/>
            <person name="Pursley I."/>
            <person name="Horton D.L."/>
            <person name="Alikhan N.F."/>
            <person name="Baker D."/>
            <person name="Gharbi K."/>
            <person name="Hall N."/>
            <person name="Watson M."/>
            <person name="Adriaenssens E.M."/>
            <person name="Foster-Nyarko E."/>
            <person name="Jarju S."/>
            <person name="Secka A."/>
            <person name="Antonio M."/>
            <person name="Oren A."/>
            <person name="Chaudhuri R.R."/>
            <person name="La Ragione R."/>
            <person name="Hildebrand F."/>
            <person name="Pallen M.J."/>
        </authorList>
    </citation>
    <scope>NUCLEOTIDE SEQUENCE</scope>
    <source>
        <strain evidence="3">3204</strain>
    </source>
</reference>
<evidence type="ECO:0000313" key="4">
    <source>
        <dbReference type="Proteomes" id="UP000824013"/>
    </source>
</evidence>
<dbReference type="Proteomes" id="UP000824013">
    <property type="component" value="Unassembled WGS sequence"/>
</dbReference>
<comment type="caution">
    <text evidence="3">The sequence shown here is derived from an EMBL/GenBank/DDBJ whole genome shotgun (WGS) entry which is preliminary data.</text>
</comment>
<sequence>MRKLITLLVVAIGLFSSGLSIHSTASNHSSLIEPQVEAASFHQRQAEHHHHHDKKSKHHLVEPVVFSAKGLTILYVVGVVVMSWSIWYLKWAKEHDAL</sequence>
<evidence type="ECO:0008006" key="5">
    <source>
        <dbReference type="Google" id="ProtNLM"/>
    </source>
</evidence>
<dbReference type="EMBL" id="DXCM01000025">
    <property type="protein sequence ID" value="HIY92066.1"/>
    <property type="molecule type" value="Genomic_DNA"/>
</dbReference>
<feature type="signal peptide" evidence="2">
    <location>
        <begin position="1"/>
        <end position="25"/>
    </location>
</feature>
<accession>A0A9D1ZMG9</accession>
<proteinExistence type="predicted"/>
<protein>
    <recommendedName>
        <fullName evidence="5">Cobalt transporter</fullName>
    </recommendedName>
</protein>
<evidence type="ECO:0000256" key="1">
    <source>
        <dbReference type="SAM" id="Phobius"/>
    </source>
</evidence>